<dbReference type="EMBL" id="DWUQ01000116">
    <property type="protein sequence ID" value="HJD44522.1"/>
    <property type="molecule type" value="Genomic_DNA"/>
</dbReference>
<feature type="transmembrane region" description="Helical" evidence="7">
    <location>
        <begin position="12"/>
        <end position="28"/>
    </location>
</feature>
<dbReference type="Pfam" id="PF07681">
    <property type="entry name" value="DoxX"/>
    <property type="match status" value="1"/>
</dbReference>
<keyword evidence="6 7" id="KW-0472">Membrane</keyword>
<dbReference type="PANTHER" id="PTHR33452">
    <property type="entry name" value="OXIDOREDUCTASE CATD-RELATED"/>
    <property type="match status" value="1"/>
</dbReference>
<organism evidence="8 9">
    <name type="scientific">Candidatus Paenalcaligenes intestinipullorum</name>
    <dbReference type="NCBI Taxonomy" id="2838718"/>
    <lineage>
        <taxon>Bacteria</taxon>
        <taxon>Pseudomonadati</taxon>
        <taxon>Pseudomonadota</taxon>
        <taxon>Betaproteobacteria</taxon>
        <taxon>Burkholderiales</taxon>
        <taxon>Alcaligenaceae</taxon>
        <taxon>Paenalcaligenes</taxon>
    </lineage>
</organism>
<accession>A0A9D2U933</accession>
<evidence type="ECO:0000256" key="5">
    <source>
        <dbReference type="ARBA" id="ARBA00022989"/>
    </source>
</evidence>
<dbReference type="InterPro" id="IPR032808">
    <property type="entry name" value="DoxX"/>
</dbReference>
<evidence type="ECO:0000256" key="7">
    <source>
        <dbReference type="SAM" id="Phobius"/>
    </source>
</evidence>
<keyword evidence="4 7" id="KW-0812">Transmembrane</keyword>
<comment type="subcellular location">
    <subcellularLocation>
        <location evidence="1">Cell membrane</location>
        <topology evidence="1">Multi-pass membrane protein</topology>
    </subcellularLocation>
</comment>
<gene>
    <name evidence="8" type="ORF">H9906_05790</name>
</gene>
<evidence type="ECO:0000256" key="2">
    <source>
        <dbReference type="ARBA" id="ARBA00006679"/>
    </source>
</evidence>
<feature type="transmembrane region" description="Helical" evidence="7">
    <location>
        <begin position="73"/>
        <end position="89"/>
    </location>
</feature>
<protein>
    <submittedName>
        <fullName evidence="8">DoxX family protein</fullName>
    </submittedName>
</protein>
<reference evidence="8" key="2">
    <citation type="submission" date="2021-04" db="EMBL/GenBank/DDBJ databases">
        <authorList>
            <person name="Gilroy R."/>
        </authorList>
    </citation>
    <scope>NUCLEOTIDE SEQUENCE</scope>
    <source>
        <strain evidence="8">9264</strain>
    </source>
</reference>
<reference evidence="8" key="1">
    <citation type="journal article" date="2021" name="PeerJ">
        <title>Extensive microbial diversity within the chicken gut microbiome revealed by metagenomics and culture.</title>
        <authorList>
            <person name="Gilroy R."/>
            <person name="Ravi A."/>
            <person name="Getino M."/>
            <person name="Pursley I."/>
            <person name="Horton D.L."/>
            <person name="Alikhan N.F."/>
            <person name="Baker D."/>
            <person name="Gharbi K."/>
            <person name="Hall N."/>
            <person name="Watson M."/>
            <person name="Adriaenssens E.M."/>
            <person name="Foster-Nyarko E."/>
            <person name="Jarju S."/>
            <person name="Secka A."/>
            <person name="Antonio M."/>
            <person name="Oren A."/>
            <person name="Chaudhuri R.R."/>
            <person name="La Ragione R."/>
            <person name="Hildebrand F."/>
            <person name="Pallen M.J."/>
        </authorList>
    </citation>
    <scope>NUCLEOTIDE SEQUENCE</scope>
    <source>
        <strain evidence="8">9264</strain>
    </source>
</reference>
<dbReference type="InterPro" id="IPR051907">
    <property type="entry name" value="DoxX-like_oxidoreductase"/>
</dbReference>
<dbReference type="GO" id="GO:0005886">
    <property type="term" value="C:plasma membrane"/>
    <property type="evidence" value="ECO:0007669"/>
    <property type="project" value="UniProtKB-SubCell"/>
</dbReference>
<evidence type="ECO:0000256" key="4">
    <source>
        <dbReference type="ARBA" id="ARBA00022692"/>
    </source>
</evidence>
<name>A0A9D2U933_9BURK</name>
<keyword evidence="5 7" id="KW-1133">Transmembrane helix</keyword>
<comment type="similarity">
    <text evidence="2">Belongs to the DoxX family.</text>
</comment>
<evidence type="ECO:0000313" key="9">
    <source>
        <dbReference type="Proteomes" id="UP000823889"/>
    </source>
</evidence>
<feature type="transmembrane region" description="Helical" evidence="7">
    <location>
        <begin position="109"/>
        <end position="128"/>
    </location>
</feature>
<feature type="transmembrane region" description="Helical" evidence="7">
    <location>
        <begin position="48"/>
        <end position="66"/>
    </location>
</feature>
<evidence type="ECO:0000256" key="3">
    <source>
        <dbReference type="ARBA" id="ARBA00022475"/>
    </source>
</evidence>
<evidence type="ECO:0000256" key="1">
    <source>
        <dbReference type="ARBA" id="ARBA00004651"/>
    </source>
</evidence>
<proteinExistence type="inferred from homology"/>
<dbReference type="AlphaFoldDB" id="A0A9D2U933"/>
<dbReference type="Proteomes" id="UP000823889">
    <property type="component" value="Unassembled WGS sequence"/>
</dbReference>
<sequence length="136" mass="14712">MSAQWLENIARLLLRLSVGGLLFAHGLHKLNYGINGITRLVMAQGWPASLAWGVYVGELLAPLLVIAGAYARLGGALIAINMTMALYLAHRLQFWSFKNNGGLAIELQVMFLVGGLCVALLGAGRYSVMGEQGRWN</sequence>
<keyword evidence="3" id="KW-1003">Cell membrane</keyword>
<dbReference type="PANTHER" id="PTHR33452:SF1">
    <property type="entry name" value="INNER MEMBRANE PROTEIN YPHA-RELATED"/>
    <property type="match status" value="1"/>
</dbReference>
<evidence type="ECO:0000256" key="6">
    <source>
        <dbReference type="ARBA" id="ARBA00023136"/>
    </source>
</evidence>
<evidence type="ECO:0000313" key="8">
    <source>
        <dbReference type="EMBL" id="HJD44522.1"/>
    </source>
</evidence>
<comment type="caution">
    <text evidence="8">The sequence shown here is derived from an EMBL/GenBank/DDBJ whole genome shotgun (WGS) entry which is preliminary data.</text>
</comment>